<dbReference type="AlphaFoldDB" id="A0A0A2TDN4"/>
<dbReference type="SMART" id="SM00116">
    <property type="entry name" value="CBS"/>
    <property type="match status" value="2"/>
</dbReference>
<feature type="domain" description="CBS" evidence="3">
    <location>
        <begin position="80"/>
        <end position="139"/>
    </location>
</feature>
<dbReference type="EMBL" id="AVBF01000010">
    <property type="protein sequence ID" value="KGP73659.1"/>
    <property type="molecule type" value="Genomic_DNA"/>
</dbReference>
<dbReference type="Proteomes" id="UP000030147">
    <property type="component" value="Unassembled WGS sequence"/>
</dbReference>
<gene>
    <name evidence="5" type="ORF">N782_03285</name>
</gene>
<protein>
    <submittedName>
        <fullName evidence="5">Acetoin utilization protein AcuB</fullName>
    </submittedName>
</protein>
<feature type="domain" description="ACT" evidence="4">
    <location>
        <begin position="141"/>
        <end position="215"/>
    </location>
</feature>
<keyword evidence="6" id="KW-1185">Reference proteome</keyword>
<evidence type="ECO:0000313" key="5">
    <source>
        <dbReference type="EMBL" id="KGP73659.1"/>
    </source>
</evidence>
<dbReference type="eggNOG" id="COG3448">
    <property type="taxonomic scope" value="Bacteria"/>
</dbReference>
<dbReference type="Pfam" id="PF01842">
    <property type="entry name" value="ACT"/>
    <property type="match status" value="1"/>
</dbReference>
<evidence type="ECO:0000259" key="3">
    <source>
        <dbReference type="PROSITE" id="PS51371"/>
    </source>
</evidence>
<dbReference type="InterPro" id="IPR046342">
    <property type="entry name" value="CBS_dom_sf"/>
</dbReference>
<name>A0A0A2TDN4_9BACI</name>
<dbReference type="RefSeq" id="WP_036817195.1">
    <property type="nucleotide sequence ID" value="NZ_AVBF01000010.1"/>
</dbReference>
<accession>A0A0A2TDN4</accession>
<comment type="caution">
    <text evidence="5">The sequence shown here is derived from an EMBL/GenBank/DDBJ whole genome shotgun (WGS) entry which is preliminary data.</text>
</comment>
<dbReference type="SUPFAM" id="SSF54631">
    <property type="entry name" value="CBS-domain pair"/>
    <property type="match status" value="1"/>
</dbReference>
<dbReference type="SUPFAM" id="SSF55021">
    <property type="entry name" value="ACT-like"/>
    <property type="match status" value="1"/>
</dbReference>
<dbReference type="CDD" id="cd04584">
    <property type="entry name" value="CBS_pair_AcuB_like"/>
    <property type="match status" value="1"/>
</dbReference>
<evidence type="ECO:0000256" key="1">
    <source>
        <dbReference type="ARBA" id="ARBA00023122"/>
    </source>
</evidence>
<sequence>MLVEQIMKTQVITCKPTETIESALRLLNEHHIRHIPIVDDSNQVIGIVSDRDVRDASPSIFHVHQDNDENELQNELRSIMSTPVTTIHPLDFVEEIASIFYEQEIACLPVTKANKLVGIVTEKDMLYTLIQLTGVNVQSSQIELKVINKPGILPEVTAVLGRRKVNITSVLIYPYEPDQRYKILVFRLQTMNPMPIIEDLNSEGYEVLWPNMPGIEK</sequence>
<dbReference type="CDD" id="cd04883">
    <property type="entry name" value="ACT_AcuB"/>
    <property type="match status" value="1"/>
</dbReference>
<dbReference type="PROSITE" id="PS51371">
    <property type="entry name" value="CBS"/>
    <property type="match status" value="2"/>
</dbReference>
<evidence type="ECO:0000256" key="2">
    <source>
        <dbReference type="PROSITE-ProRule" id="PRU00703"/>
    </source>
</evidence>
<organism evidence="5 6">
    <name type="scientific">Pontibacillus yanchengensis Y32</name>
    <dbReference type="NCBI Taxonomy" id="1385514"/>
    <lineage>
        <taxon>Bacteria</taxon>
        <taxon>Bacillati</taxon>
        <taxon>Bacillota</taxon>
        <taxon>Bacilli</taxon>
        <taxon>Bacillales</taxon>
        <taxon>Bacillaceae</taxon>
        <taxon>Pontibacillus</taxon>
    </lineage>
</organism>
<dbReference type="InterPro" id="IPR051257">
    <property type="entry name" value="Diverse_CBS-Domain"/>
</dbReference>
<dbReference type="Gene3D" id="3.30.70.260">
    <property type="match status" value="1"/>
</dbReference>
<dbReference type="InterPro" id="IPR045865">
    <property type="entry name" value="ACT-like_dom_sf"/>
</dbReference>
<feature type="domain" description="CBS" evidence="3">
    <location>
        <begin position="7"/>
        <end position="69"/>
    </location>
</feature>
<dbReference type="PANTHER" id="PTHR43080">
    <property type="entry name" value="CBS DOMAIN-CONTAINING PROTEIN CBSX3, MITOCHONDRIAL"/>
    <property type="match status" value="1"/>
</dbReference>
<keyword evidence="1 2" id="KW-0129">CBS domain</keyword>
<dbReference type="Gene3D" id="3.10.580.10">
    <property type="entry name" value="CBS-domain"/>
    <property type="match status" value="1"/>
</dbReference>
<evidence type="ECO:0000313" key="6">
    <source>
        <dbReference type="Proteomes" id="UP000030147"/>
    </source>
</evidence>
<dbReference type="STRING" id="1385514.N782_03285"/>
<dbReference type="InterPro" id="IPR000644">
    <property type="entry name" value="CBS_dom"/>
</dbReference>
<dbReference type="OrthoDB" id="9781631at2"/>
<dbReference type="Pfam" id="PF00571">
    <property type="entry name" value="CBS"/>
    <property type="match status" value="2"/>
</dbReference>
<dbReference type="PROSITE" id="PS51671">
    <property type="entry name" value="ACT"/>
    <property type="match status" value="1"/>
</dbReference>
<reference evidence="5 6" key="1">
    <citation type="journal article" date="2015" name="Stand. Genomic Sci.">
        <title>High quality draft genome sequence of the moderately halophilic bacterium Pontibacillus yanchengensis Y32(T) and comparison among Pontibacillus genomes.</title>
        <authorList>
            <person name="Huang J."/>
            <person name="Qiao Z.X."/>
            <person name="Tang J.W."/>
            <person name="Wang G."/>
        </authorList>
    </citation>
    <scope>NUCLEOTIDE SEQUENCE [LARGE SCALE GENOMIC DNA]</scope>
    <source>
        <strain evidence="5 6">Y32</strain>
    </source>
</reference>
<dbReference type="PANTHER" id="PTHR43080:SF2">
    <property type="entry name" value="CBS DOMAIN-CONTAINING PROTEIN"/>
    <property type="match status" value="1"/>
</dbReference>
<evidence type="ECO:0000259" key="4">
    <source>
        <dbReference type="PROSITE" id="PS51671"/>
    </source>
</evidence>
<dbReference type="InterPro" id="IPR002912">
    <property type="entry name" value="ACT_dom"/>
</dbReference>
<proteinExistence type="predicted"/>